<dbReference type="Pfam" id="PF07992">
    <property type="entry name" value="Pyr_redox_2"/>
    <property type="match status" value="1"/>
</dbReference>
<feature type="domain" description="Dihydroprymidine dehydrogenase" evidence="2">
    <location>
        <begin position="18"/>
        <end position="127"/>
    </location>
</feature>
<protein>
    <submittedName>
        <fullName evidence="3">Dihydropyrimidine dehydrogenase</fullName>
    </submittedName>
</protein>
<dbReference type="PANTHER" id="PTHR42783:SF3">
    <property type="entry name" value="GLUTAMATE SYNTHASE [NADPH] SMALL CHAIN-RELATED"/>
    <property type="match status" value="1"/>
</dbReference>
<dbReference type="Gene3D" id="1.10.1060.10">
    <property type="entry name" value="Alpha-helical ferredoxin"/>
    <property type="match status" value="1"/>
</dbReference>
<sequence length="464" mass="50846">MAEKKPRQHMKDRLVAERIRDFEEVPLGYTPEQAMEEAKRCIQCKKPVCIGGCPVEIDIPAFIKSVAEGKFDEAAKKIKENNALPAICGRVCPQEDQCELKCILGAKGQPVAIGALERFVADWERENIKLKPQTSKSKISPKSKSQKVAVVGSGPAGLTCAGDLAKLGYQVTIFESLHVTGGVLTYGIPEFRLPKAIVNLEVDYVKSLGVEIKTDMLIGNVYTLKELLKEYKAVFVGSGAGLPKLMGIPGENLDGVYSANEYLFRVNMMKAWKFPQYLTPVKIGKRVAVIGGGNVAMDSARVSLRLGAEEVYILYRRTQDEMPARIEEIKRAVEEGIIFKILTLPVKYHANQEGWIYEAECIQMKLGEPDSSGRRRPVPIEGSNFKIPLDTVVVAIGNSPNPLIPHRTSELKVEKWGGVIVTEDQLTSIPKVYAGGDIVRGSATVISAMGDGKQAAKAIHKLLS</sequence>
<dbReference type="PRINTS" id="PR00368">
    <property type="entry name" value="FADPNR"/>
</dbReference>
<dbReference type="InterPro" id="IPR028261">
    <property type="entry name" value="DPD_II"/>
</dbReference>
<organism evidence="3 4">
    <name type="scientific">candidate division WOR-1 bacterium DG_54_3</name>
    <dbReference type="NCBI Taxonomy" id="1703775"/>
    <lineage>
        <taxon>Bacteria</taxon>
        <taxon>Bacillati</taxon>
        <taxon>Saganbacteria</taxon>
    </lineage>
</organism>
<evidence type="ECO:0000259" key="2">
    <source>
        <dbReference type="Pfam" id="PF14691"/>
    </source>
</evidence>
<dbReference type="NCBIfam" id="TIGR01316">
    <property type="entry name" value="gltA"/>
    <property type="match status" value="1"/>
</dbReference>
<dbReference type="PANTHER" id="PTHR42783">
    <property type="entry name" value="GLUTAMATE SYNTHASE [NADPH] SMALL CHAIN"/>
    <property type="match status" value="1"/>
</dbReference>
<dbReference type="PATRIC" id="fig|1703775.3.peg.1174"/>
<feature type="domain" description="FAD/NAD(P)-binding" evidence="1">
    <location>
        <begin position="147"/>
        <end position="452"/>
    </location>
</feature>
<dbReference type="GO" id="GO:0016491">
    <property type="term" value="F:oxidoreductase activity"/>
    <property type="evidence" value="ECO:0007669"/>
    <property type="project" value="InterPro"/>
</dbReference>
<dbReference type="InterPro" id="IPR036188">
    <property type="entry name" value="FAD/NAD-bd_sf"/>
</dbReference>
<evidence type="ECO:0000259" key="1">
    <source>
        <dbReference type="Pfam" id="PF07992"/>
    </source>
</evidence>
<dbReference type="Gene3D" id="3.50.50.60">
    <property type="entry name" value="FAD/NAD(P)-binding domain"/>
    <property type="match status" value="2"/>
</dbReference>
<dbReference type="SUPFAM" id="SSF51971">
    <property type="entry name" value="Nucleotide-binding domain"/>
    <property type="match status" value="2"/>
</dbReference>
<gene>
    <name evidence="3" type="ORF">AMJ44_11225</name>
</gene>
<dbReference type="AlphaFoldDB" id="A0A0S7XRK0"/>
<reference evidence="3 4" key="1">
    <citation type="journal article" date="2015" name="Microbiome">
        <title>Genomic resolution of linkages in carbon, nitrogen, and sulfur cycling among widespread estuary sediment bacteria.</title>
        <authorList>
            <person name="Baker B.J."/>
            <person name="Lazar C.S."/>
            <person name="Teske A.P."/>
            <person name="Dick G.J."/>
        </authorList>
    </citation>
    <scope>NUCLEOTIDE SEQUENCE [LARGE SCALE GENOMIC DNA]</scope>
    <source>
        <strain evidence="3">DG_54_3</strain>
    </source>
</reference>
<name>A0A0S7XRK0_UNCSA</name>
<evidence type="ECO:0000313" key="4">
    <source>
        <dbReference type="Proteomes" id="UP000051861"/>
    </source>
</evidence>
<dbReference type="Proteomes" id="UP000051861">
    <property type="component" value="Unassembled WGS sequence"/>
</dbReference>
<evidence type="ECO:0000313" key="3">
    <source>
        <dbReference type="EMBL" id="KPJ65047.1"/>
    </source>
</evidence>
<dbReference type="EMBL" id="LIZX01000141">
    <property type="protein sequence ID" value="KPJ65047.1"/>
    <property type="molecule type" value="Genomic_DNA"/>
</dbReference>
<dbReference type="SUPFAM" id="SSF46548">
    <property type="entry name" value="alpha-helical ferredoxin"/>
    <property type="match status" value="1"/>
</dbReference>
<accession>A0A0S7XRK0</accession>
<dbReference type="PRINTS" id="PR00411">
    <property type="entry name" value="PNDRDTASEI"/>
</dbReference>
<dbReference type="InterPro" id="IPR006004">
    <property type="entry name" value="SudA-like"/>
</dbReference>
<dbReference type="InterPro" id="IPR023753">
    <property type="entry name" value="FAD/NAD-binding_dom"/>
</dbReference>
<proteinExistence type="predicted"/>
<comment type="caution">
    <text evidence="3">The sequence shown here is derived from an EMBL/GenBank/DDBJ whole genome shotgun (WGS) entry which is preliminary data.</text>
</comment>
<dbReference type="InterPro" id="IPR009051">
    <property type="entry name" value="Helical_ferredxn"/>
</dbReference>
<dbReference type="GO" id="GO:0051536">
    <property type="term" value="F:iron-sulfur cluster binding"/>
    <property type="evidence" value="ECO:0007669"/>
    <property type="project" value="InterPro"/>
</dbReference>
<dbReference type="Pfam" id="PF14691">
    <property type="entry name" value="Fer4_20"/>
    <property type="match status" value="1"/>
</dbReference>